<proteinExistence type="predicted"/>
<evidence type="ECO:0000313" key="1">
    <source>
        <dbReference type="EMBL" id="KAF2625154.1"/>
    </source>
</evidence>
<evidence type="ECO:0000313" key="2">
    <source>
        <dbReference type="Proteomes" id="UP000799754"/>
    </source>
</evidence>
<sequence>MHQSYTTAAPGQLHATLPGPDGTHACLTLYDVCPHTTHSIRPSSQYKDPYLHCDLPSLPPVSNPRTIEYIDNKGRSIIETTRTSLSPIHHPQEKAMAASLAPLVLSRHSPVMRHIRESTAAPPLRSILKAPSSILPSMPKIYLLTFSTDRTPTTRAFAALLNEHLPRHIPLLYTIDARNCLVPPKLIQEAYSGVSTVVQDEILRDSRARKEIDHAVDELMRVVKHGGGETSIAICCTAGTHRSVAIAELIALGVRREVRRCGSREGVKIVVRHIHRVKGPKDPY</sequence>
<organism evidence="1 2">
    <name type="scientific">Macroventuria anomochaeta</name>
    <dbReference type="NCBI Taxonomy" id="301207"/>
    <lineage>
        <taxon>Eukaryota</taxon>
        <taxon>Fungi</taxon>
        <taxon>Dikarya</taxon>
        <taxon>Ascomycota</taxon>
        <taxon>Pezizomycotina</taxon>
        <taxon>Dothideomycetes</taxon>
        <taxon>Pleosporomycetidae</taxon>
        <taxon>Pleosporales</taxon>
        <taxon>Pleosporineae</taxon>
        <taxon>Didymellaceae</taxon>
        <taxon>Macroventuria</taxon>
    </lineage>
</organism>
<protein>
    <submittedName>
        <fullName evidence="1">Uncharacterized protein</fullName>
    </submittedName>
</protein>
<reference evidence="1" key="1">
    <citation type="journal article" date="2020" name="Stud. Mycol.">
        <title>101 Dothideomycetes genomes: a test case for predicting lifestyles and emergence of pathogens.</title>
        <authorList>
            <person name="Haridas S."/>
            <person name="Albert R."/>
            <person name="Binder M."/>
            <person name="Bloem J."/>
            <person name="Labutti K."/>
            <person name="Salamov A."/>
            <person name="Andreopoulos B."/>
            <person name="Baker S."/>
            <person name="Barry K."/>
            <person name="Bills G."/>
            <person name="Bluhm B."/>
            <person name="Cannon C."/>
            <person name="Castanera R."/>
            <person name="Culley D."/>
            <person name="Daum C."/>
            <person name="Ezra D."/>
            <person name="Gonzalez J."/>
            <person name="Henrissat B."/>
            <person name="Kuo A."/>
            <person name="Liang C."/>
            <person name="Lipzen A."/>
            <person name="Lutzoni F."/>
            <person name="Magnuson J."/>
            <person name="Mondo S."/>
            <person name="Nolan M."/>
            <person name="Ohm R."/>
            <person name="Pangilinan J."/>
            <person name="Park H.-J."/>
            <person name="Ramirez L."/>
            <person name="Alfaro M."/>
            <person name="Sun H."/>
            <person name="Tritt A."/>
            <person name="Yoshinaga Y."/>
            <person name="Zwiers L.-H."/>
            <person name="Turgeon B."/>
            <person name="Goodwin S."/>
            <person name="Spatafora J."/>
            <person name="Crous P."/>
            <person name="Grigoriev I."/>
        </authorList>
    </citation>
    <scope>NUCLEOTIDE SEQUENCE</scope>
    <source>
        <strain evidence="1">CBS 525.71</strain>
    </source>
</reference>
<comment type="caution">
    <text evidence="1">The sequence shown here is derived from an EMBL/GenBank/DDBJ whole genome shotgun (WGS) entry which is preliminary data.</text>
</comment>
<name>A0ACB6RVI5_9PLEO</name>
<gene>
    <name evidence="1" type="ORF">BU25DRAFT_460624</name>
</gene>
<dbReference type="EMBL" id="MU006727">
    <property type="protein sequence ID" value="KAF2625154.1"/>
    <property type="molecule type" value="Genomic_DNA"/>
</dbReference>
<dbReference type="Proteomes" id="UP000799754">
    <property type="component" value="Unassembled WGS sequence"/>
</dbReference>
<keyword evidence="2" id="KW-1185">Reference proteome</keyword>
<accession>A0ACB6RVI5</accession>